<evidence type="ECO:0000256" key="2">
    <source>
        <dbReference type="ARBA" id="ARBA00022679"/>
    </source>
</evidence>
<evidence type="ECO:0000259" key="4">
    <source>
        <dbReference type="Pfam" id="PF13649"/>
    </source>
</evidence>
<sequence>MPQRLYEPINPEVYQSSSHSIMTLLNRKDGSFRRYQQTRKDHWDKVARRSTHWRGWGGYYHRRLTQIYQFSIVPKQRVLEIGCGLGDLLAALDPDFGVGVDFSGEMLKLAQQRHPNLTFIQADAHELHLNQKFDFIILSDLLNDLWDVQAVL</sequence>
<comment type="caution">
    <text evidence="5">The sequence shown here is derived from an EMBL/GenBank/DDBJ whole genome shotgun (WGS) entry which is preliminary data.</text>
</comment>
<protein>
    <recommendedName>
        <fullName evidence="4">Methyltransferase domain-containing protein</fullName>
    </recommendedName>
</protein>
<dbReference type="GO" id="GO:0032259">
    <property type="term" value="P:methylation"/>
    <property type="evidence" value="ECO:0007669"/>
    <property type="project" value="UniProtKB-KW"/>
</dbReference>
<organism evidence="5">
    <name type="scientific">marine sediment metagenome</name>
    <dbReference type="NCBI Taxonomy" id="412755"/>
    <lineage>
        <taxon>unclassified sequences</taxon>
        <taxon>metagenomes</taxon>
        <taxon>ecological metagenomes</taxon>
    </lineage>
</organism>
<keyword evidence="2" id="KW-0808">Transferase</keyword>
<evidence type="ECO:0000256" key="1">
    <source>
        <dbReference type="ARBA" id="ARBA00022603"/>
    </source>
</evidence>
<reference evidence="5" key="1">
    <citation type="journal article" date="2014" name="Front. Microbiol.">
        <title>High frequency of phylogenetically diverse reductive dehalogenase-homologous genes in deep subseafloor sedimentary metagenomes.</title>
        <authorList>
            <person name="Kawai M."/>
            <person name="Futagami T."/>
            <person name="Toyoda A."/>
            <person name="Takaki Y."/>
            <person name="Nishi S."/>
            <person name="Hori S."/>
            <person name="Arai W."/>
            <person name="Tsubouchi T."/>
            <person name="Morono Y."/>
            <person name="Uchiyama I."/>
            <person name="Ito T."/>
            <person name="Fujiyama A."/>
            <person name="Inagaki F."/>
            <person name="Takami H."/>
        </authorList>
    </citation>
    <scope>NUCLEOTIDE SEQUENCE</scope>
    <source>
        <strain evidence="5">Expedition CK06-06</strain>
    </source>
</reference>
<evidence type="ECO:0000256" key="3">
    <source>
        <dbReference type="ARBA" id="ARBA00022691"/>
    </source>
</evidence>
<dbReference type="PANTHER" id="PTHR43464:SF19">
    <property type="entry name" value="UBIQUINONE BIOSYNTHESIS O-METHYLTRANSFERASE, MITOCHONDRIAL"/>
    <property type="match status" value="1"/>
</dbReference>
<feature type="domain" description="Methyltransferase" evidence="4">
    <location>
        <begin position="78"/>
        <end position="147"/>
    </location>
</feature>
<keyword evidence="3" id="KW-0949">S-adenosyl-L-methionine</keyword>
<keyword evidence="1" id="KW-0489">Methyltransferase</keyword>
<dbReference type="InterPro" id="IPR029063">
    <property type="entry name" value="SAM-dependent_MTases_sf"/>
</dbReference>
<dbReference type="Pfam" id="PF13649">
    <property type="entry name" value="Methyltransf_25"/>
    <property type="match status" value="1"/>
</dbReference>
<dbReference type="SUPFAM" id="SSF53335">
    <property type="entry name" value="S-adenosyl-L-methionine-dependent methyltransferases"/>
    <property type="match status" value="1"/>
</dbReference>
<dbReference type="PANTHER" id="PTHR43464">
    <property type="entry name" value="METHYLTRANSFERASE"/>
    <property type="match status" value="1"/>
</dbReference>
<gene>
    <name evidence="5" type="ORF">S01H1_67550</name>
</gene>
<proteinExistence type="predicted"/>
<accession>X0XS75</accession>
<dbReference type="CDD" id="cd02440">
    <property type="entry name" value="AdoMet_MTases"/>
    <property type="match status" value="1"/>
</dbReference>
<dbReference type="AlphaFoldDB" id="X0XS75"/>
<dbReference type="GO" id="GO:0008168">
    <property type="term" value="F:methyltransferase activity"/>
    <property type="evidence" value="ECO:0007669"/>
    <property type="project" value="UniProtKB-KW"/>
</dbReference>
<dbReference type="InterPro" id="IPR041698">
    <property type="entry name" value="Methyltransf_25"/>
</dbReference>
<dbReference type="EMBL" id="BARS01044750">
    <property type="protein sequence ID" value="GAG39478.1"/>
    <property type="molecule type" value="Genomic_DNA"/>
</dbReference>
<name>X0XS75_9ZZZZ</name>
<dbReference type="Gene3D" id="3.40.50.150">
    <property type="entry name" value="Vaccinia Virus protein VP39"/>
    <property type="match status" value="1"/>
</dbReference>
<feature type="non-terminal residue" evidence="5">
    <location>
        <position position="152"/>
    </location>
</feature>
<evidence type="ECO:0000313" key="5">
    <source>
        <dbReference type="EMBL" id="GAG39478.1"/>
    </source>
</evidence>